<dbReference type="AlphaFoldDB" id="A0A4R0XMW5"/>
<dbReference type="RefSeq" id="WP_168388377.1">
    <property type="nucleotide sequence ID" value="NZ_PSZO01000081.1"/>
</dbReference>
<proteinExistence type="predicted"/>
<feature type="non-terminal residue" evidence="2">
    <location>
        <position position="1"/>
    </location>
</feature>
<sequence length="312" mass="36542">DAEKYDSLKKFKSLVSKISDDITLFENVTEASKFTNKDSMMYPISDFLKILEGRTVYAPLIMKMVRIHEKALITKNIKAINKLREYLRAVETFEVRFQVVSYRGQSLSEKFTSVTRQLDDLTTPSELFEMMTNNEGSLSISTIDAFERSLNNASLQNKVASIMSLRIENFLRFGGFEYSKDDEFVGYYQRVSREHIMPVKYGKHWLDDLRQWVEESAHEILDEEIKRTSNLIGNSIIAPDWKNSEWGNLSFSEKWKKYTKNNVIPSLYLFQGFEYNDIVLKPIEEHTKFTPNLIDERTQEIAKLAKIIWKDM</sequence>
<name>A0A4R0XMW5_9MOLU</name>
<keyword evidence="3" id="KW-1185">Reference proteome</keyword>
<dbReference type="Pfam" id="PF07510">
    <property type="entry name" value="GmrSD_C"/>
    <property type="match status" value="1"/>
</dbReference>
<dbReference type="InterPro" id="IPR011089">
    <property type="entry name" value="GmrSD_C"/>
</dbReference>
<protein>
    <recommendedName>
        <fullName evidence="1">GmrSD restriction endonucleases C-terminal domain-containing protein</fullName>
    </recommendedName>
</protein>
<feature type="domain" description="GmrSD restriction endonucleases C-terminal" evidence="1">
    <location>
        <begin position="144"/>
        <end position="303"/>
    </location>
</feature>
<gene>
    <name evidence="2" type="ORF">C4B24_04905</name>
</gene>
<reference evidence="2 3" key="1">
    <citation type="submission" date="2018-02" db="EMBL/GenBank/DDBJ databases">
        <title>Mycoplasma marinum and Mycoplasma todarodis sp. nov., moderately halophilic and psychrotolerant mycoplasmas isolated from cephalopods.</title>
        <authorList>
            <person name="Viver T."/>
        </authorList>
    </citation>
    <scope>NUCLEOTIDE SEQUENCE [LARGE SCALE GENOMIC DNA]</scope>
    <source>
        <strain evidence="2 3">PE</strain>
    </source>
</reference>
<organism evidence="2 3">
    <name type="scientific">Mycoplasma marinum</name>
    <dbReference type="NCBI Taxonomy" id="1937190"/>
    <lineage>
        <taxon>Bacteria</taxon>
        <taxon>Bacillati</taxon>
        <taxon>Mycoplasmatota</taxon>
        <taxon>Mollicutes</taxon>
        <taxon>Mycoplasmataceae</taxon>
        <taxon>Mycoplasma</taxon>
    </lineage>
</organism>
<dbReference type="Proteomes" id="UP000294192">
    <property type="component" value="Unassembled WGS sequence"/>
</dbReference>
<dbReference type="EMBL" id="PSZO01000081">
    <property type="protein sequence ID" value="TCG10285.1"/>
    <property type="molecule type" value="Genomic_DNA"/>
</dbReference>
<evidence type="ECO:0000313" key="2">
    <source>
        <dbReference type="EMBL" id="TCG10285.1"/>
    </source>
</evidence>
<comment type="caution">
    <text evidence="2">The sequence shown here is derived from an EMBL/GenBank/DDBJ whole genome shotgun (WGS) entry which is preliminary data.</text>
</comment>
<evidence type="ECO:0000259" key="1">
    <source>
        <dbReference type="Pfam" id="PF07510"/>
    </source>
</evidence>
<evidence type="ECO:0000313" key="3">
    <source>
        <dbReference type="Proteomes" id="UP000294192"/>
    </source>
</evidence>
<accession>A0A4R0XMW5</accession>